<dbReference type="EMBL" id="CAJVPU010026608">
    <property type="protein sequence ID" value="CAG8700575.1"/>
    <property type="molecule type" value="Genomic_DNA"/>
</dbReference>
<organism evidence="1 2">
    <name type="scientific">Dentiscutata heterogama</name>
    <dbReference type="NCBI Taxonomy" id="1316150"/>
    <lineage>
        <taxon>Eukaryota</taxon>
        <taxon>Fungi</taxon>
        <taxon>Fungi incertae sedis</taxon>
        <taxon>Mucoromycota</taxon>
        <taxon>Glomeromycotina</taxon>
        <taxon>Glomeromycetes</taxon>
        <taxon>Diversisporales</taxon>
        <taxon>Gigasporaceae</taxon>
        <taxon>Dentiscutata</taxon>
    </lineage>
</organism>
<protein>
    <submittedName>
        <fullName evidence="1">4869_t:CDS:1</fullName>
    </submittedName>
</protein>
<evidence type="ECO:0000313" key="2">
    <source>
        <dbReference type="Proteomes" id="UP000789702"/>
    </source>
</evidence>
<gene>
    <name evidence="1" type="ORF">DHETER_LOCUS11732</name>
</gene>
<comment type="caution">
    <text evidence="1">The sequence shown here is derived from an EMBL/GenBank/DDBJ whole genome shotgun (WGS) entry which is preliminary data.</text>
</comment>
<keyword evidence="2" id="KW-1185">Reference proteome</keyword>
<reference evidence="1" key="1">
    <citation type="submission" date="2021-06" db="EMBL/GenBank/DDBJ databases">
        <authorList>
            <person name="Kallberg Y."/>
            <person name="Tangrot J."/>
            <person name="Rosling A."/>
        </authorList>
    </citation>
    <scope>NUCLEOTIDE SEQUENCE</scope>
    <source>
        <strain evidence="1">IL203A</strain>
    </source>
</reference>
<name>A0ACA9PAY9_9GLOM</name>
<dbReference type="Proteomes" id="UP000789702">
    <property type="component" value="Unassembled WGS sequence"/>
</dbReference>
<proteinExistence type="predicted"/>
<sequence>TQTSPIHDWGESLKESEDEQETQESLDHEMELSKESETVQESEELPRRGISVQQLLC</sequence>
<evidence type="ECO:0000313" key="1">
    <source>
        <dbReference type="EMBL" id="CAG8700575.1"/>
    </source>
</evidence>
<feature type="non-terminal residue" evidence="1">
    <location>
        <position position="1"/>
    </location>
</feature>
<accession>A0ACA9PAY9</accession>